<comment type="caution">
    <text evidence="2">The sequence shown here is derived from an EMBL/GenBank/DDBJ whole genome shotgun (WGS) entry which is preliminary data.</text>
</comment>
<evidence type="ECO:0000313" key="3">
    <source>
        <dbReference type="Proteomes" id="UP001291309"/>
    </source>
</evidence>
<evidence type="ECO:0000313" key="2">
    <source>
        <dbReference type="EMBL" id="MDY7231052.1"/>
    </source>
</evidence>
<proteinExistence type="predicted"/>
<keyword evidence="3" id="KW-1185">Reference proteome</keyword>
<protein>
    <submittedName>
        <fullName evidence="2">Polymer-forming cytoskeletal protein</fullName>
    </submittedName>
</protein>
<accession>A0ABU5HD45</accession>
<gene>
    <name evidence="2" type="ORF">SYV04_31985</name>
</gene>
<dbReference type="SUPFAM" id="SSF51161">
    <property type="entry name" value="Trimeric LpxA-like enzymes"/>
    <property type="match status" value="1"/>
</dbReference>
<dbReference type="Proteomes" id="UP001291309">
    <property type="component" value="Unassembled WGS sequence"/>
</dbReference>
<feature type="signal peptide" evidence="1">
    <location>
        <begin position="1"/>
        <end position="21"/>
    </location>
</feature>
<name>A0ABU5HD45_9BACT</name>
<keyword evidence="1" id="KW-0732">Signal</keyword>
<sequence length="173" mass="18114">MRSMFAPTLALVSLLALPALADDTDKKEPEPKVRCAIHSKNGSRAVQGSDLIVKAGEKIKDAVAIDGNITIRKGAVVEDVVVIQGKVTIEEGAEVKGDVIALGGDLVLKGKARVDGDVVALGGSLRMDEDASVGGKQSSLSINLNGKDLARSFVDKALENSDCRLSFGDDEKE</sequence>
<feature type="chain" id="PRO_5046001079" evidence="1">
    <location>
        <begin position="22"/>
        <end position="173"/>
    </location>
</feature>
<dbReference type="RefSeq" id="WP_321549762.1">
    <property type="nucleotide sequence ID" value="NZ_JAXIVS010000013.1"/>
</dbReference>
<evidence type="ECO:0000256" key="1">
    <source>
        <dbReference type="SAM" id="SignalP"/>
    </source>
</evidence>
<organism evidence="2 3">
    <name type="scientific">Hyalangium rubrum</name>
    <dbReference type="NCBI Taxonomy" id="3103134"/>
    <lineage>
        <taxon>Bacteria</taxon>
        <taxon>Pseudomonadati</taxon>
        <taxon>Myxococcota</taxon>
        <taxon>Myxococcia</taxon>
        <taxon>Myxococcales</taxon>
        <taxon>Cystobacterineae</taxon>
        <taxon>Archangiaceae</taxon>
        <taxon>Hyalangium</taxon>
    </lineage>
</organism>
<dbReference type="EMBL" id="JAXIVS010000013">
    <property type="protein sequence ID" value="MDY7231052.1"/>
    <property type="molecule type" value="Genomic_DNA"/>
</dbReference>
<reference evidence="2 3" key="1">
    <citation type="submission" date="2023-12" db="EMBL/GenBank/DDBJ databases">
        <title>the genome sequence of Hyalangium sp. s54d21.</title>
        <authorList>
            <person name="Zhang X."/>
        </authorList>
    </citation>
    <scope>NUCLEOTIDE SEQUENCE [LARGE SCALE GENOMIC DNA]</scope>
    <source>
        <strain evidence="3">s54d21</strain>
    </source>
</reference>
<dbReference type="InterPro" id="IPR011004">
    <property type="entry name" value="Trimer_LpxA-like_sf"/>
</dbReference>
<dbReference type="Gene3D" id="2.160.10.10">
    <property type="entry name" value="Hexapeptide repeat proteins"/>
    <property type="match status" value="1"/>
</dbReference>